<accession>A0A7Z7YRU2</accession>
<feature type="non-terminal residue" evidence="5">
    <location>
        <position position="1"/>
    </location>
</feature>
<dbReference type="GO" id="GO:0005829">
    <property type="term" value="C:cytosol"/>
    <property type="evidence" value="ECO:0007669"/>
    <property type="project" value="TreeGrafter"/>
</dbReference>
<evidence type="ECO:0000256" key="4">
    <source>
        <dbReference type="ARBA" id="ARBA00022842"/>
    </source>
</evidence>
<dbReference type="AlphaFoldDB" id="A0A7Z7YRU2"/>
<dbReference type="InterPro" id="IPR036554">
    <property type="entry name" value="GHMP_kinase_C_sf"/>
</dbReference>
<dbReference type="PANTHER" id="PTHR43290:SF2">
    <property type="entry name" value="MEVALONATE KINASE"/>
    <property type="match status" value="1"/>
</dbReference>
<dbReference type="Proteomes" id="UP000291949">
    <property type="component" value="Unassembled WGS sequence"/>
</dbReference>
<reference evidence="5 6" key="1">
    <citation type="journal article" date="2019" name="Sci. Transl. Med.">
        <title>Quorum sensing between bacterial species on the skin protects against epidermal injury in atopic dermatitis.</title>
        <authorList>
            <person name="Williams M.R."/>
        </authorList>
    </citation>
    <scope>NUCLEOTIDE SEQUENCE [LARGE SCALE GENOMIC DNA]</scope>
    <source>
        <strain evidence="5 6">H8</strain>
    </source>
</reference>
<dbReference type="GO" id="GO:0019287">
    <property type="term" value="P:isopentenyl diphosphate biosynthetic process, mevalonate pathway"/>
    <property type="evidence" value="ECO:0007669"/>
    <property type="project" value="TreeGrafter"/>
</dbReference>
<comment type="caution">
    <text evidence="5">The sequence shown here is derived from an EMBL/GenBank/DDBJ whole genome shotgun (WGS) entry which is preliminary data.</text>
</comment>
<organism evidence="5 6">
    <name type="scientific">Staphylococcus capitis</name>
    <dbReference type="NCBI Taxonomy" id="29388"/>
    <lineage>
        <taxon>Bacteria</taxon>
        <taxon>Bacillati</taxon>
        <taxon>Bacillota</taxon>
        <taxon>Bacilli</taxon>
        <taxon>Bacillales</taxon>
        <taxon>Staphylococcaceae</taxon>
        <taxon>Staphylococcus</taxon>
    </lineage>
</organism>
<name>A0A7Z7YRU2_STACP</name>
<dbReference type="EMBL" id="SCHC01000813">
    <property type="protein sequence ID" value="TBW67747.1"/>
    <property type="molecule type" value="Genomic_DNA"/>
</dbReference>
<dbReference type="GO" id="GO:0005524">
    <property type="term" value="F:ATP binding"/>
    <property type="evidence" value="ECO:0007669"/>
    <property type="project" value="InterPro"/>
</dbReference>
<evidence type="ECO:0000313" key="5">
    <source>
        <dbReference type="EMBL" id="TBW67747.1"/>
    </source>
</evidence>
<proteinExistence type="predicted"/>
<dbReference type="InterPro" id="IPR006205">
    <property type="entry name" value="Mev_gal_kin"/>
</dbReference>
<dbReference type="GO" id="GO:0004496">
    <property type="term" value="F:mevalonate kinase activity"/>
    <property type="evidence" value="ECO:0007669"/>
    <property type="project" value="InterPro"/>
</dbReference>
<sequence>KPSGIDTQSIVSNKPVWFKQGQAETLKSLKLNGYMVVIDTGVKGSTKQAVEDVHVLCESDEYMKYIEHIGTLVHSASESIEQHDFHHLADIFNACQEDLRHLTVSHDKIEKLLQIGKEHGAIAGKLTGG</sequence>
<dbReference type="PANTHER" id="PTHR43290">
    <property type="entry name" value="MEVALONATE KINASE"/>
    <property type="match status" value="1"/>
</dbReference>
<keyword evidence="2" id="KW-0808">Transferase</keyword>
<dbReference type="SUPFAM" id="SSF55060">
    <property type="entry name" value="GHMP Kinase, C-terminal domain"/>
    <property type="match status" value="1"/>
</dbReference>
<evidence type="ECO:0000256" key="2">
    <source>
        <dbReference type="ARBA" id="ARBA00022679"/>
    </source>
</evidence>
<evidence type="ECO:0000256" key="1">
    <source>
        <dbReference type="ARBA" id="ARBA00022490"/>
    </source>
</evidence>
<gene>
    <name evidence="5" type="ORF">EQ811_16830</name>
</gene>
<evidence type="ECO:0000313" key="6">
    <source>
        <dbReference type="Proteomes" id="UP000291949"/>
    </source>
</evidence>
<feature type="non-terminal residue" evidence="5">
    <location>
        <position position="129"/>
    </location>
</feature>
<keyword evidence="3 5" id="KW-0418">Kinase</keyword>
<keyword evidence="1" id="KW-0963">Cytoplasm</keyword>
<keyword evidence="4" id="KW-0460">Magnesium</keyword>
<dbReference type="Gene3D" id="3.30.70.890">
    <property type="entry name" value="GHMP kinase, C-terminal domain"/>
    <property type="match status" value="1"/>
</dbReference>
<evidence type="ECO:0000256" key="3">
    <source>
        <dbReference type="ARBA" id="ARBA00022777"/>
    </source>
</evidence>
<protein>
    <submittedName>
        <fullName evidence="5">Mevalonate kinase</fullName>
    </submittedName>
</protein>